<evidence type="ECO:0000256" key="1">
    <source>
        <dbReference type="SAM" id="MobiDB-lite"/>
    </source>
</evidence>
<proteinExistence type="predicted"/>
<comment type="caution">
    <text evidence="2">The sequence shown here is derived from an EMBL/GenBank/DDBJ whole genome shotgun (WGS) entry which is preliminary data.</text>
</comment>
<sequence>MQKVKLCASELSTDQDRLHAPYPTRYPSDLSKIKRDDHRKLCRHDVGCATNQPMGESIAQNRSLTVHERPSEYHSDIPNRHEKLRHIERVSAERDRRVKCHATENVLQSGGETHERRGRTGRDSIPATKTMDERRSDVDEGEERDAACEEVPNLVRIPKVAGARDLEVGARVGVRFGGRLRWVARSGGRSHGRVRFSAAIVQKLNLLAPSL</sequence>
<evidence type="ECO:0000313" key="2">
    <source>
        <dbReference type="EMBL" id="CAK5283027.1"/>
    </source>
</evidence>
<dbReference type="EMBL" id="CAVNYO010000465">
    <property type="protein sequence ID" value="CAK5283027.1"/>
    <property type="molecule type" value="Genomic_DNA"/>
</dbReference>
<organism evidence="2 3">
    <name type="scientific">Mycena citricolor</name>
    <dbReference type="NCBI Taxonomy" id="2018698"/>
    <lineage>
        <taxon>Eukaryota</taxon>
        <taxon>Fungi</taxon>
        <taxon>Dikarya</taxon>
        <taxon>Basidiomycota</taxon>
        <taxon>Agaricomycotina</taxon>
        <taxon>Agaricomycetes</taxon>
        <taxon>Agaricomycetidae</taxon>
        <taxon>Agaricales</taxon>
        <taxon>Marasmiineae</taxon>
        <taxon>Mycenaceae</taxon>
        <taxon>Mycena</taxon>
    </lineage>
</organism>
<feature type="compositionally biased region" description="Basic and acidic residues" evidence="1">
    <location>
        <begin position="112"/>
        <end position="122"/>
    </location>
</feature>
<name>A0AAD2HWB0_9AGAR</name>
<protein>
    <submittedName>
        <fullName evidence="2">Uncharacterized protein</fullName>
    </submittedName>
</protein>
<gene>
    <name evidence="2" type="ORF">MYCIT1_LOCUS35241</name>
</gene>
<accession>A0AAD2HWB0</accession>
<evidence type="ECO:0000313" key="3">
    <source>
        <dbReference type="Proteomes" id="UP001295794"/>
    </source>
</evidence>
<dbReference type="Proteomes" id="UP001295794">
    <property type="component" value="Unassembled WGS sequence"/>
</dbReference>
<dbReference type="AlphaFoldDB" id="A0AAD2HWB0"/>
<reference evidence="2" key="1">
    <citation type="submission" date="2023-11" db="EMBL/GenBank/DDBJ databases">
        <authorList>
            <person name="De Vega J J."/>
            <person name="De Vega J J."/>
        </authorList>
    </citation>
    <scope>NUCLEOTIDE SEQUENCE</scope>
</reference>
<feature type="region of interest" description="Disordered" evidence="1">
    <location>
        <begin position="108"/>
        <end position="147"/>
    </location>
</feature>
<keyword evidence="3" id="KW-1185">Reference proteome</keyword>